<evidence type="ECO:0000313" key="2">
    <source>
        <dbReference type="EMBL" id="MBA4641624.1"/>
    </source>
</evidence>
<keyword evidence="1" id="KW-0472">Membrane</keyword>
<dbReference type="AlphaFoldDB" id="A0A7C9DLI2"/>
<accession>A0A7C9DLI2</accession>
<reference evidence="2" key="1">
    <citation type="journal article" date="2013" name="J. Plant Res.">
        <title>Effect of fungi and light on seed germination of three Opuntia species from semiarid lands of central Mexico.</title>
        <authorList>
            <person name="Delgado-Sanchez P."/>
            <person name="Jimenez-Bremont J.F."/>
            <person name="Guerrero-Gonzalez Mde L."/>
            <person name="Flores J."/>
        </authorList>
    </citation>
    <scope>NUCLEOTIDE SEQUENCE</scope>
    <source>
        <tissue evidence="2">Cladode</tissue>
    </source>
</reference>
<keyword evidence="1" id="KW-1133">Transmembrane helix</keyword>
<feature type="transmembrane region" description="Helical" evidence="1">
    <location>
        <begin position="79"/>
        <end position="98"/>
    </location>
</feature>
<name>A0A7C9DLI2_OPUST</name>
<organism evidence="2">
    <name type="scientific">Opuntia streptacantha</name>
    <name type="common">Prickly pear cactus</name>
    <name type="synonym">Opuntia cardona</name>
    <dbReference type="NCBI Taxonomy" id="393608"/>
    <lineage>
        <taxon>Eukaryota</taxon>
        <taxon>Viridiplantae</taxon>
        <taxon>Streptophyta</taxon>
        <taxon>Embryophyta</taxon>
        <taxon>Tracheophyta</taxon>
        <taxon>Spermatophyta</taxon>
        <taxon>Magnoliopsida</taxon>
        <taxon>eudicotyledons</taxon>
        <taxon>Gunneridae</taxon>
        <taxon>Pentapetalae</taxon>
        <taxon>Caryophyllales</taxon>
        <taxon>Cactineae</taxon>
        <taxon>Cactaceae</taxon>
        <taxon>Opuntioideae</taxon>
        <taxon>Opuntia</taxon>
    </lineage>
</organism>
<keyword evidence="1" id="KW-0812">Transmembrane</keyword>
<proteinExistence type="predicted"/>
<feature type="transmembrane region" description="Helical" evidence="1">
    <location>
        <begin position="20"/>
        <end position="37"/>
    </location>
</feature>
<reference evidence="2" key="2">
    <citation type="submission" date="2020-07" db="EMBL/GenBank/DDBJ databases">
        <authorList>
            <person name="Vera ALvarez R."/>
            <person name="Arias-Moreno D.M."/>
            <person name="Jimenez-Jacinto V."/>
            <person name="Jimenez-Bremont J.F."/>
            <person name="Swaminathan K."/>
            <person name="Moose S.P."/>
            <person name="Guerrero-Gonzalez M.L."/>
            <person name="Marino-Ramirez L."/>
            <person name="Landsman D."/>
            <person name="Rodriguez-Kessler M."/>
            <person name="Delgado-Sanchez P."/>
        </authorList>
    </citation>
    <scope>NUCLEOTIDE SEQUENCE</scope>
    <source>
        <tissue evidence="2">Cladode</tissue>
    </source>
</reference>
<protein>
    <submittedName>
        <fullName evidence="2">Uncharacterized protein</fullName>
    </submittedName>
</protein>
<dbReference type="EMBL" id="GISG01125097">
    <property type="protein sequence ID" value="MBA4641624.1"/>
    <property type="molecule type" value="Transcribed_RNA"/>
</dbReference>
<sequence>MASPPGTNLLSCSWPRADPAPLLLLLLILLIGIIWATDRGRPRISMARLHARLGPTAEAMEASAATFTLWYLWATMNVLPMLSLFFLLSWWLMFLRALRNLRANFVFRDLVFKSMA</sequence>
<evidence type="ECO:0000256" key="1">
    <source>
        <dbReference type="SAM" id="Phobius"/>
    </source>
</evidence>